<feature type="signal peptide" evidence="1">
    <location>
        <begin position="1"/>
        <end position="30"/>
    </location>
</feature>
<dbReference type="Proteomes" id="UP001611494">
    <property type="component" value="Unassembled WGS sequence"/>
</dbReference>
<dbReference type="EMBL" id="JBIRYL010000010">
    <property type="protein sequence ID" value="MFI2232924.1"/>
    <property type="molecule type" value="Genomic_DNA"/>
</dbReference>
<name>A0ABW7W2Y4_9NOCA</name>
<accession>A0ABW7W2Y4</accession>
<keyword evidence="3" id="KW-1185">Reference proteome</keyword>
<comment type="caution">
    <text evidence="2">The sequence shown here is derived from an EMBL/GenBank/DDBJ whole genome shotgun (WGS) entry which is preliminary data.</text>
</comment>
<proteinExistence type="predicted"/>
<evidence type="ECO:0000256" key="1">
    <source>
        <dbReference type="SAM" id="SignalP"/>
    </source>
</evidence>
<evidence type="ECO:0000313" key="2">
    <source>
        <dbReference type="EMBL" id="MFI2232924.1"/>
    </source>
</evidence>
<reference evidence="2 3" key="1">
    <citation type="submission" date="2024-10" db="EMBL/GenBank/DDBJ databases">
        <title>The Natural Products Discovery Center: Release of the First 8490 Sequenced Strains for Exploring Actinobacteria Biosynthetic Diversity.</title>
        <authorList>
            <person name="Kalkreuter E."/>
            <person name="Kautsar S.A."/>
            <person name="Yang D."/>
            <person name="Bader C.D."/>
            <person name="Teijaro C.N."/>
            <person name="Fluegel L."/>
            <person name="Davis C.M."/>
            <person name="Simpson J.R."/>
            <person name="Lauterbach L."/>
            <person name="Steele A.D."/>
            <person name="Gui C."/>
            <person name="Meng S."/>
            <person name="Li G."/>
            <person name="Viehrig K."/>
            <person name="Ye F."/>
            <person name="Su P."/>
            <person name="Kiefer A.F."/>
            <person name="Nichols A."/>
            <person name="Cepeda A.J."/>
            <person name="Yan W."/>
            <person name="Fan B."/>
            <person name="Jiang Y."/>
            <person name="Adhikari A."/>
            <person name="Zheng C.-J."/>
            <person name="Schuster L."/>
            <person name="Cowan T.M."/>
            <person name="Smanski M.J."/>
            <person name="Chevrette M.G."/>
            <person name="De Carvalho L.P.S."/>
            <person name="Shen B."/>
        </authorList>
    </citation>
    <scope>NUCLEOTIDE SEQUENCE [LARGE SCALE GENOMIC DNA]</scope>
    <source>
        <strain evidence="2 3">NPDC019377</strain>
    </source>
</reference>
<evidence type="ECO:0000313" key="3">
    <source>
        <dbReference type="Proteomes" id="UP001611494"/>
    </source>
</evidence>
<organism evidence="2 3">
    <name type="scientific">Nocardia testacea</name>
    <dbReference type="NCBI Taxonomy" id="248551"/>
    <lineage>
        <taxon>Bacteria</taxon>
        <taxon>Bacillati</taxon>
        <taxon>Actinomycetota</taxon>
        <taxon>Actinomycetes</taxon>
        <taxon>Mycobacteriales</taxon>
        <taxon>Nocardiaceae</taxon>
        <taxon>Nocardia</taxon>
    </lineage>
</organism>
<dbReference type="RefSeq" id="WP_397064828.1">
    <property type="nucleotide sequence ID" value="NZ_JBIRYL010000010.1"/>
</dbReference>
<feature type="chain" id="PRO_5045695349" evidence="1">
    <location>
        <begin position="31"/>
        <end position="230"/>
    </location>
</feature>
<gene>
    <name evidence="2" type="ORF">ACH49Z_24030</name>
</gene>
<sequence>MKSWSFRSTVAAATAAAALVIFGAPGVAQSAGSSTPSFIPPGFPCVHANVTPLFTWGWFPLGGDAPRFAEGSEASGAGWLDMTAAPGGRTTYFHPGINTALRDLAASPESLSFRHQSRFTSFQLRLRGADRPGEPSGFTTLVWWPPANGNVGENGWATTALTEGQWWSTNPIGGLAGGQGATATLRQIADANPRAFVTEYGVLNDSGAGAADDITYGCARWDFEPMPSGS</sequence>
<protein>
    <submittedName>
        <fullName evidence="2">Uncharacterized protein</fullName>
    </submittedName>
</protein>
<keyword evidence="1" id="KW-0732">Signal</keyword>